<dbReference type="GO" id="GO:0005506">
    <property type="term" value="F:iron ion binding"/>
    <property type="evidence" value="ECO:0007669"/>
    <property type="project" value="InterPro"/>
</dbReference>
<dbReference type="GO" id="GO:0020037">
    <property type="term" value="F:heme binding"/>
    <property type="evidence" value="ECO:0007669"/>
    <property type="project" value="InterPro"/>
</dbReference>
<keyword evidence="7" id="KW-1133">Transmembrane helix</keyword>
<evidence type="ECO:0000256" key="5">
    <source>
        <dbReference type="PIRSR" id="PIRSR602401-1"/>
    </source>
</evidence>
<feature type="transmembrane region" description="Helical" evidence="7">
    <location>
        <begin position="702"/>
        <end position="720"/>
    </location>
</feature>
<feature type="transmembrane region" description="Helical" evidence="7">
    <location>
        <begin position="1019"/>
        <end position="1038"/>
    </location>
</feature>
<feature type="transmembrane region" description="Helical" evidence="7">
    <location>
        <begin position="986"/>
        <end position="1007"/>
    </location>
</feature>
<dbReference type="InterPro" id="IPR001128">
    <property type="entry name" value="Cyt_P450"/>
</dbReference>
<dbReference type="AlphaFoldDB" id="A0A9P6GH06"/>
<dbReference type="OrthoDB" id="1103324at2759"/>
<feature type="region of interest" description="Disordered" evidence="6">
    <location>
        <begin position="1095"/>
        <end position="1115"/>
    </location>
</feature>
<feature type="transmembrane region" description="Helical" evidence="7">
    <location>
        <begin position="635"/>
        <end position="658"/>
    </location>
</feature>
<dbReference type="Gene3D" id="1.10.630.10">
    <property type="entry name" value="Cytochrome P450"/>
    <property type="match status" value="1"/>
</dbReference>
<evidence type="ECO:0000256" key="1">
    <source>
        <dbReference type="ARBA" id="ARBA00010617"/>
    </source>
</evidence>
<feature type="binding site" description="axial binding residue" evidence="5">
    <location>
        <position position="426"/>
    </location>
    <ligand>
        <name>heme</name>
        <dbReference type="ChEBI" id="CHEBI:30413"/>
    </ligand>
    <ligandPart>
        <name>Fe</name>
        <dbReference type="ChEBI" id="CHEBI:18248"/>
    </ligandPart>
</feature>
<dbReference type="Pfam" id="PF00067">
    <property type="entry name" value="p450"/>
    <property type="match status" value="1"/>
</dbReference>
<keyword evidence="7" id="KW-0812">Transmembrane</keyword>
<feature type="transmembrane region" description="Helical" evidence="7">
    <location>
        <begin position="732"/>
        <end position="758"/>
    </location>
</feature>
<accession>A0A9P6GH06</accession>
<feature type="signal peptide" evidence="8">
    <location>
        <begin position="1"/>
        <end position="24"/>
    </location>
</feature>
<feature type="transmembrane region" description="Helical" evidence="7">
    <location>
        <begin position="859"/>
        <end position="881"/>
    </location>
</feature>
<dbReference type="GO" id="GO:0016705">
    <property type="term" value="F:oxidoreductase activity, acting on paired donors, with incorporation or reduction of molecular oxygen"/>
    <property type="evidence" value="ECO:0007669"/>
    <property type="project" value="InterPro"/>
</dbReference>
<dbReference type="CDD" id="cd06174">
    <property type="entry name" value="MFS"/>
    <property type="match status" value="1"/>
</dbReference>
<feature type="transmembrane region" description="Helical" evidence="7">
    <location>
        <begin position="1142"/>
        <end position="1163"/>
    </location>
</feature>
<comment type="similarity">
    <text evidence="1">Belongs to the cytochrome P450 family.</text>
</comment>
<keyword evidence="4 5" id="KW-0408">Iron</keyword>
<feature type="transmembrane region" description="Helical" evidence="7">
    <location>
        <begin position="1050"/>
        <end position="1072"/>
    </location>
</feature>
<comment type="caution">
    <text evidence="9">The sequence shown here is derived from an EMBL/GenBank/DDBJ whole genome shotgun (WGS) entry which is preliminary data.</text>
</comment>
<evidence type="ECO:0000256" key="7">
    <source>
        <dbReference type="SAM" id="Phobius"/>
    </source>
</evidence>
<reference evidence="9" key="1">
    <citation type="journal article" date="2020" name="Mol. Plant Microbe Interact.">
        <title>Genome Sequence of the Biocontrol Agent Coniothyrium minitans strain Conio (IMI 134523).</title>
        <authorList>
            <person name="Patel D."/>
            <person name="Shittu T.A."/>
            <person name="Baroncelli R."/>
            <person name="Muthumeenakshi S."/>
            <person name="Osborne T.H."/>
            <person name="Janganan T.K."/>
            <person name="Sreenivasaprasad S."/>
        </authorList>
    </citation>
    <scope>NUCLEOTIDE SEQUENCE</scope>
    <source>
        <strain evidence="9">Conio</strain>
    </source>
</reference>
<dbReference type="Proteomes" id="UP000756921">
    <property type="component" value="Unassembled WGS sequence"/>
</dbReference>
<dbReference type="InterPro" id="IPR050364">
    <property type="entry name" value="Cytochrome_P450_fung"/>
</dbReference>
<keyword evidence="7" id="KW-0472">Membrane</keyword>
<feature type="transmembrane region" description="Helical" evidence="7">
    <location>
        <begin position="1175"/>
        <end position="1198"/>
    </location>
</feature>
<evidence type="ECO:0000256" key="3">
    <source>
        <dbReference type="ARBA" id="ARBA00023002"/>
    </source>
</evidence>
<keyword evidence="8" id="KW-0732">Signal</keyword>
<evidence type="ECO:0000313" key="9">
    <source>
        <dbReference type="EMBL" id="KAF9735198.1"/>
    </source>
</evidence>
<dbReference type="EMBL" id="WJXW01000006">
    <property type="protein sequence ID" value="KAF9735198.1"/>
    <property type="molecule type" value="Genomic_DNA"/>
</dbReference>
<evidence type="ECO:0000256" key="8">
    <source>
        <dbReference type="SAM" id="SignalP"/>
    </source>
</evidence>
<sequence>MASFTLILLALSLFSYLTLKVIEAFRCNKIPSALKKLPGPKGYPFIGSVPDVPEKNGFIKFAEWGKEYGPIYQVNLAGTNHVWISSDQIAKDLLAKKGSIYSDRPHIPGLMNDNRTSAQYLPLLSKNDGWTRQRKFTNVIMRESEQALFHRYPEIEAKRMLVELLEEPDRYNHALESFVARVTCRLAWGRSEASDELKQRARELLLGVSPTGSFANKLPFLMAIPDWLSPAKAWERRRARTERFFFQTMQNEVEKDAREEKAPQSWMKICLDSRSKWGFQYELEGAYAVGMHGIAGALTIAAPMQTFCLAMCFYPQYLPMLHEELDRVCGDRLPVAEDRPNLPFLRAVIRECLRWRPPVPTGIPHELTQDDEYNGAIARDPSMFPDPEAFNPLRWIEPGWPTYQEPLTQFPTIINCSQFGYGRRLCQGQTVADEDLLIGIGSIAWMFDISKEHIPVAANASSHSIGMIENASISQEELTTGIEKPESHTMEDALLSKYTYPGAFPASCDEREEKIIEKVKELSKFDPANIDPTLDFSTLLIAKPLPFEFELRPRDGERAERVRKLFQEGCEKGEYKESREFWGENQGKGKPCGWGKTVSRPARSLEQCFAWAPRLSAPNFTMLGFAATRIQAATYLFGVALFSISFLVFLNSSISFVITQRIGQAHDVGDAVGTLGFADELVALVACPAWGLLSDCIGVRSVAVMGYSIVGVSLWVFMAAKNVYPQLLLARLLFSLGATATATMVTAILPTMTVVQAVHDIDPRTPRRRVNGASHALAPSISSELTITPARFQSRSPPHDDDDDDTIVQKDTAASTSQLAGLVGMFTGCGALVALLIFLPLPTRFGSGGAEPAAAVADAFYVVGSIAIVVALGCFFGLCNLPGEEDKSWKRLYHTPEHKSSHPASSRQHTLSYPRLFLESIRLGYQSPTIGLGYVGGFVARASSVAISLFIPLFTNTYFLRTGQCRATDPSDPADIKNSCPQAYKLAAMLTGISQLVALLSAPLFGYLSGRYRKHNLPLMLAAAAGIAGYSAFGSLASPDPKSMNGSDGIFAIVALLGISQIGAIVCSLALLSCGINADDSTYHAPLPDDILPVNNHSSAGATPTRSPTLAPSSEDAPLLGTNYSPVSSSSSPASHTHLKGAIAGTYSLLGGFGILLLTKAGGALFDSRGPGAPFYMMAGFNGVLLTVGVVVAAGEVYRRRIGAERRQMR</sequence>
<feature type="chain" id="PRO_5040282487" evidence="8">
    <location>
        <begin position="25"/>
        <end position="1210"/>
    </location>
</feature>
<evidence type="ECO:0000256" key="4">
    <source>
        <dbReference type="ARBA" id="ARBA00023004"/>
    </source>
</evidence>
<dbReference type="PANTHER" id="PTHR46300:SF8">
    <property type="entry name" value="CYTOCHROME P450 2E1"/>
    <property type="match status" value="1"/>
</dbReference>
<keyword evidence="5" id="KW-0349">Heme</keyword>
<gene>
    <name evidence="9" type="ORF">PMIN01_06603</name>
</gene>
<evidence type="ECO:0000256" key="2">
    <source>
        <dbReference type="ARBA" id="ARBA00022723"/>
    </source>
</evidence>
<dbReference type="GO" id="GO:0004497">
    <property type="term" value="F:monooxygenase activity"/>
    <property type="evidence" value="ECO:0007669"/>
    <property type="project" value="InterPro"/>
</dbReference>
<dbReference type="SUPFAM" id="SSF103473">
    <property type="entry name" value="MFS general substrate transporter"/>
    <property type="match status" value="2"/>
</dbReference>
<evidence type="ECO:0000256" key="6">
    <source>
        <dbReference type="SAM" id="MobiDB-lite"/>
    </source>
</evidence>
<dbReference type="PANTHER" id="PTHR46300">
    <property type="entry name" value="P450, PUTATIVE (EUROFUNG)-RELATED-RELATED"/>
    <property type="match status" value="1"/>
</dbReference>
<dbReference type="InterPro" id="IPR002401">
    <property type="entry name" value="Cyt_P450_E_grp-I"/>
</dbReference>
<dbReference type="PRINTS" id="PR00463">
    <property type="entry name" value="EP450I"/>
</dbReference>
<dbReference type="Gene3D" id="1.20.1250.20">
    <property type="entry name" value="MFS general substrate transporter like domains"/>
    <property type="match status" value="1"/>
</dbReference>
<feature type="compositionally biased region" description="Polar residues" evidence="6">
    <location>
        <begin position="1095"/>
        <end position="1112"/>
    </location>
</feature>
<feature type="transmembrane region" description="Helical" evidence="7">
    <location>
        <begin position="819"/>
        <end position="839"/>
    </location>
</feature>
<dbReference type="SUPFAM" id="SSF48264">
    <property type="entry name" value="Cytochrome P450"/>
    <property type="match status" value="1"/>
</dbReference>
<keyword evidence="3" id="KW-0560">Oxidoreductase</keyword>
<organism evidence="9 10">
    <name type="scientific">Paraphaeosphaeria minitans</name>
    <dbReference type="NCBI Taxonomy" id="565426"/>
    <lineage>
        <taxon>Eukaryota</taxon>
        <taxon>Fungi</taxon>
        <taxon>Dikarya</taxon>
        <taxon>Ascomycota</taxon>
        <taxon>Pezizomycotina</taxon>
        <taxon>Dothideomycetes</taxon>
        <taxon>Pleosporomycetidae</taxon>
        <taxon>Pleosporales</taxon>
        <taxon>Massarineae</taxon>
        <taxon>Didymosphaeriaceae</taxon>
        <taxon>Paraphaeosphaeria</taxon>
    </lineage>
</organism>
<keyword evidence="2 5" id="KW-0479">Metal-binding</keyword>
<name>A0A9P6GH06_9PLEO</name>
<dbReference type="InterPro" id="IPR036259">
    <property type="entry name" value="MFS_trans_sf"/>
</dbReference>
<keyword evidence="10" id="KW-1185">Reference proteome</keyword>
<protein>
    <submittedName>
        <fullName evidence="9">Major facilitator superfamily transporter</fullName>
    </submittedName>
</protein>
<feature type="transmembrane region" description="Helical" evidence="7">
    <location>
        <begin position="932"/>
        <end position="954"/>
    </location>
</feature>
<comment type="cofactor">
    <cofactor evidence="5">
        <name>heme</name>
        <dbReference type="ChEBI" id="CHEBI:30413"/>
    </cofactor>
</comment>
<proteinExistence type="inferred from homology"/>
<dbReference type="InterPro" id="IPR036396">
    <property type="entry name" value="Cyt_P450_sf"/>
</dbReference>
<evidence type="ECO:0000313" key="10">
    <source>
        <dbReference type="Proteomes" id="UP000756921"/>
    </source>
</evidence>